<dbReference type="EMBL" id="BARS01054528">
    <property type="protein sequence ID" value="GAG49552.1"/>
    <property type="molecule type" value="Genomic_DNA"/>
</dbReference>
<accession>X0YRW7</accession>
<sequence length="111" mass="12343">APVPGVTATCRMKRDTIFLKNGDILSGDILNERFTVVSPCGTLIFCISDLAQIIFEEVKEQRPANIARVILRIGDRVSGVVQEEKIDIMLLSGTETSIDKDKIVHITFELR</sequence>
<comment type="caution">
    <text evidence="1">The sequence shown here is derived from an EMBL/GenBank/DDBJ whole genome shotgun (WGS) entry which is preliminary data.</text>
</comment>
<organism evidence="1">
    <name type="scientific">marine sediment metagenome</name>
    <dbReference type="NCBI Taxonomy" id="412755"/>
    <lineage>
        <taxon>unclassified sequences</taxon>
        <taxon>metagenomes</taxon>
        <taxon>ecological metagenomes</taxon>
    </lineage>
</organism>
<evidence type="ECO:0000313" key="1">
    <source>
        <dbReference type="EMBL" id="GAG49552.1"/>
    </source>
</evidence>
<proteinExistence type="predicted"/>
<gene>
    <name evidence="1" type="ORF">S01H1_80706</name>
</gene>
<protein>
    <submittedName>
        <fullName evidence="1">Uncharacterized protein</fullName>
    </submittedName>
</protein>
<feature type="non-terminal residue" evidence="1">
    <location>
        <position position="1"/>
    </location>
</feature>
<reference evidence="1" key="1">
    <citation type="journal article" date="2014" name="Front. Microbiol.">
        <title>High frequency of phylogenetically diverse reductive dehalogenase-homologous genes in deep subseafloor sedimentary metagenomes.</title>
        <authorList>
            <person name="Kawai M."/>
            <person name="Futagami T."/>
            <person name="Toyoda A."/>
            <person name="Takaki Y."/>
            <person name="Nishi S."/>
            <person name="Hori S."/>
            <person name="Arai W."/>
            <person name="Tsubouchi T."/>
            <person name="Morono Y."/>
            <person name="Uchiyama I."/>
            <person name="Ito T."/>
            <person name="Fujiyama A."/>
            <person name="Inagaki F."/>
            <person name="Takami H."/>
        </authorList>
    </citation>
    <scope>NUCLEOTIDE SEQUENCE</scope>
    <source>
        <strain evidence="1">Expedition CK06-06</strain>
    </source>
</reference>
<dbReference type="AlphaFoldDB" id="X0YRW7"/>
<name>X0YRW7_9ZZZZ</name>